<dbReference type="GO" id="GO:0007173">
    <property type="term" value="P:epidermal growth factor receptor signaling pathway"/>
    <property type="evidence" value="ECO:0007669"/>
    <property type="project" value="InterPro"/>
</dbReference>
<reference evidence="3" key="2">
    <citation type="submission" date="2018-07" db="EMBL/GenBank/DDBJ databases">
        <authorList>
            <person name="Quirk P.G."/>
            <person name="Krulwich T.A."/>
        </authorList>
    </citation>
    <scope>NUCLEOTIDE SEQUENCE</scope>
</reference>
<protein>
    <submittedName>
        <fullName evidence="3">CSON003946 protein</fullName>
    </submittedName>
</protein>
<dbReference type="AlphaFoldDB" id="A0A336MN02"/>
<dbReference type="EMBL" id="UFQT01001755">
    <property type="protein sequence ID" value="SSX31676.1"/>
    <property type="molecule type" value="Genomic_DNA"/>
</dbReference>
<organism evidence="3">
    <name type="scientific">Culicoides sonorensis</name>
    <name type="common">Biting midge</name>
    <dbReference type="NCBI Taxonomy" id="179676"/>
    <lineage>
        <taxon>Eukaryota</taxon>
        <taxon>Metazoa</taxon>
        <taxon>Ecdysozoa</taxon>
        <taxon>Arthropoda</taxon>
        <taxon>Hexapoda</taxon>
        <taxon>Insecta</taxon>
        <taxon>Pterygota</taxon>
        <taxon>Neoptera</taxon>
        <taxon>Endopterygota</taxon>
        <taxon>Diptera</taxon>
        <taxon>Nematocera</taxon>
        <taxon>Chironomoidea</taxon>
        <taxon>Ceratopogonidae</taxon>
        <taxon>Ceratopogoninae</taxon>
        <taxon>Culicoides</taxon>
        <taxon>Monoculicoides</taxon>
    </lineage>
</organism>
<keyword evidence="1" id="KW-0472">Membrane</keyword>
<dbReference type="InterPro" id="IPR043403">
    <property type="entry name" value="Gurken/Spitz"/>
</dbReference>
<evidence type="ECO:0000256" key="1">
    <source>
        <dbReference type="SAM" id="Phobius"/>
    </source>
</evidence>
<dbReference type="GO" id="GO:0005154">
    <property type="term" value="F:epidermal growth factor receptor binding"/>
    <property type="evidence" value="ECO:0007669"/>
    <property type="project" value="InterPro"/>
</dbReference>
<dbReference type="PANTHER" id="PTHR12332">
    <property type="entry name" value="KEREN-RELATED"/>
    <property type="match status" value="1"/>
</dbReference>
<dbReference type="GO" id="GO:0048018">
    <property type="term" value="F:receptor ligand activity"/>
    <property type="evidence" value="ECO:0007669"/>
    <property type="project" value="InterPro"/>
</dbReference>
<dbReference type="PANTHER" id="PTHR12332:SF1">
    <property type="entry name" value="KEREN-RELATED"/>
    <property type="match status" value="1"/>
</dbReference>
<name>A0A336MN02_CULSO</name>
<dbReference type="VEuPathDB" id="VectorBase:CSON003946"/>
<feature type="transmembrane region" description="Helical" evidence="1">
    <location>
        <begin position="25"/>
        <end position="48"/>
    </location>
</feature>
<reference evidence="2" key="1">
    <citation type="submission" date="2018-04" db="EMBL/GenBank/DDBJ databases">
        <authorList>
            <person name="Go L.Y."/>
            <person name="Mitchell J.A."/>
        </authorList>
    </citation>
    <scope>NUCLEOTIDE SEQUENCE</scope>
    <source>
        <tissue evidence="2">Whole organism</tissue>
    </source>
</reference>
<evidence type="ECO:0000313" key="2">
    <source>
        <dbReference type="EMBL" id="SSX12224.1"/>
    </source>
</evidence>
<accession>A0A336MN02</accession>
<gene>
    <name evidence="3" type="primary">CSON003946</name>
</gene>
<keyword evidence="1" id="KW-0812">Transmembrane</keyword>
<evidence type="ECO:0000313" key="3">
    <source>
        <dbReference type="EMBL" id="SSX31676.1"/>
    </source>
</evidence>
<dbReference type="EMBL" id="UFQS01001755">
    <property type="protein sequence ID" value="SSX12224.1"/>
    <property type="molecule type" value="Genomic_DNA"/>
</dbReference>
<proteinExistence type="predicted"/>
<sequence>MGPRCEYKDLDGSYIPTRPKVLLEIASIASGVTVAVMSIIIFLIYMYVRHHKKPKRKIETNQSDDVVDASFISTNVRPFGPHHFGNDKITNLLYR</sequence>
<keyword evidence="1" id="KW-1133">Transmembrane helix</keyword>